<evidence type="ECO:0000313" key="2">
    <source>
        <dbReference type="EMBL" id="KAK1732385.1"/>
    </source>
</evidence>
<dbReference type="PANTHER" id="PTHR43437">
    <property type="entry name" value="HYDROXYACYL-THIOESTER DEHYDRATASE TYPE 2, MITOCHONDRIAL-RELATED"/>
    <property type="match status" value="1"/>
</dbReference>
<dbReference type="GO" id="GO:0006633">
    <property type="term" value="P:fatty acid biosynthetic process"/>
    <property type="evidence" value="ECO:0007669"/>
    <property type="project" value="TreeGrafter"/>
</dbReference>
<dbReference type="GO" id="GO:0019171">
    <property type="term" value="F:(3R)-hydroxyacyl-[acyl-carrier-protein] dehydratase activity"/>
    <property type="evidence" value="ECO:0007669"/>
    <property type="project" value="TreeGrafter"/>
</dbReference>
<dbReference type="Pfam" id="PF01575">
    <property type="entry name" value="MaoC_dehydratas"/>
    <property type="match status" value="1"/>
</dbReference>
<accession>A0AAD8XS30</accession>
<dbReference type="EMBL" id="JATAAI010000068">
    <property type="protein sequence ID" value="KAK1732385.1"/>
    <property type="molecule type" value="Genomic_DNA"/>
</dbReference>
<dbReference type="AlphaFoldDB" id="A0AAD8XS30"/>
<dbReference type="GO" id="GO:0005739">
    <property type="term" value="C:mitochondrion"/>
    <property type="evidence" value="ECO:0007669"/>
    <property type="project" value="TreeGrafter"/>
</dbReference>
<gene>
    <name evidence="2" type="ORF">QTG54_016920</name>
</gene>
<dbReference type="Gene3D" id="3.10.129.10">
    <property type="entry name" value="Hotdog Thioesterase"/>
    <property type="match status" value="2"/>
</dbReference>
<dbReference type="InterPro" id="IPR050965">
    <property type="entry name" value="UPF0336/Enoyl-CoA_hydratase"/>
</dbReference>
<dbReference type="InterPro" id="IPR029069">
    <property type="entry name" value="HotDog_dom_sf"/>
</dbReference>
<protein>
    <submittedName>
        <fullName evidence="2">(R)-specific enoyl-CoA hydratase</fullName>
        <ecNumber evidence="2">4.2.1.119</ecNumber>
    </submittedName>
</protein>
<dbReference type="PANTHER" id="PTHR43437:SF3">
    <property type="entry name" value="HYDROXYACYL-THIOESTER DEHYDRATASE TYPE 2, MITOCHONDRIAL"/>
    <property type="match status" value="1"/>
</dbReference>
<keyword evidence="2" id="KW-0456">Lyase</keyword>
<proteinExistence type="predicted"/>
<dbReference type="SUPFAM" id="SSF54637">
    <property type="entry name" value="Thioesterase/thiol ester dehydrase-isomerase"/>
    <property type="match status" value="1"/>
</dbReference>
<reference evidence="2" key="1">
    <citation type="submission" date="2023-06" db="EMBL/GenBank/DDBJ databases">
        <title>Survivors Of The Sea: Transcriptome response of Skeletonema marinoi to long-term dormancy.</title>
        <authorList>
            <person name="Pinder M.I.M."/>
            <person name="Kourtchenko O."/>
            <person name="Robertson E.K."/>
            <person name="Larsson T."/>
            <person name="Maumus F."/>
            <person name="Osuna-Cruz C.M."/>
            <person name="Vancaester E."/>
            <person name="Stenow R."/>
            <person name="Vandepoele K."/>
            <person name="Ploug H."/>
            <person name="Bruchert V."/>
            <person name="Godhe A."/>
            <person name="Topel M."/>
        </authorList>
    </citation>
    <scope>NUCLEOTIDE SEQUENCE</scope>
    <source>
        <strain evidence="2">R05AC</strain>
    </source>
</reference>
<dbReference type="GO" id="GO:0018812">
    <property type="term" value="F:3-hydroxyacyl-CoA dehydratase activity"/>
    <property type="evidence" value="ECO:0007669"/>
    <property type="project" value="UniProtKB-EC"/>
</dbReference>
<organism evidence="2 3">
    <name type="scientific">Skeletonema marinoi</name>
    <dbReference type="NCBI Taxonomy" id="267567"/>
    <lineage>
        <taxon>Eukaryota</taxon>
        <taxon>Sar</taxon>
        <taxon>Stramenopiles</taxon>
        <taxon>Ochrophyta</taxon>
        <taxon>Bacillariophyta</taxon>
        <taxon>Coscinodiscophyceae</taxon>
        <taxon>Thalassiosirophycidae</taxon>
        <taxon>Thalassiosirales</taxon>
        <taxon>Skeletonemataceae</taxon>
        <taxon>Skeletonema</taxon>
        <taxon>Skeletonema marinoi-dohrnii complex</taxon>
    </lineage>
</organism>
<feature type="domain" description="MaoC-like" evidence="1">
    <location>
        <begin position="94"/>
        <end position="147"/>
    </location>
</feature>
<evidence type="ECO:0000313" key="3">
    <source>
        <dbReference type="Proteomes" id="UP001224775"/>
    </source>
</evidence>
<keyword evidence="3" id="KW-1185">Reference proteome</keyword>
<sequence length="285" mass="31095">MRRCGHFICRNLVEQQRLQCGSPLSSAAAVILNIDLDLSSLRHQSSRHAQHMHRTNRTLATNSIATVAATEDDNASSPIHGTIPMHGKGLKMGQYAQVHRTFTQEDVNLFGRLSGDMNPVHFPPPPTTTTTLSQTICPTTATAATTSNNDEKLPIVHGILLSSLFSNIFGNLIPGAIYRHQSLKFHNAVRVNEDVVGRVVVTKLRQINRKGRGSGGGVLCVCDTSVIKMGVVAQKVDNTTNDSNSNNCNDGSNEEEKEEIVCISGDAQVWLPDLQLVYECREKGE</sequence>
<comment type="caution">
    <text evidence="2">The sequence shown here is derived from an EMBL/GenBank/DDBJ whole genome shotgun (WGS) entry which is preliminary data.</text>
</comment>
<dbReference type="Proteomes" id="UP001224775">
    <property type="component" value="Unassembled WGS sequence"/>
</dbReference>
<name>A0AAD8XS30_9STRA</name>
<dbReference type="InterPro" id="IPR002539">
    <property type="entry name" value="MaoC-like_dom"/>
</dbReference>
<evidence type="ECO:0000259" key="1">
    <source>
        <dbReference type="Pfam" id="PF01575"/>
    </source>
</evidence>
<dbReference type="EC" id="4.2.1.119" evidence="2"/>